<evidence type="ECO:0000313" key="3">
    <source>
        <dbReference type="EMBL" id="VDL73352.1"/>
    </source>
</evidence>
<reference evidence="5" key="1">
    <citation type="submission" date="2017-02" db="UniProtKB">
        <authorList>
            <consortium name="WormBaseParasite"/>
        </authorList>
    </citation>
    <scope>IDENTIFICATION</scope>
</reference>
<keyword evidence="2" id="KW-1133">Transmembrane helix</keyword>
<keyword evidence="4" id="KW-1185">Reference proteome</keyword>
<feature type="transmembrane region" description="Helical" evidence="2">
    <location>
        <begin position="95"/>
        <end position="115"/>
    </location>
</feature>
<dbReference type="STRING" id="27835.A0A0N4Y256"/>
<dbReference type="Gene3D" id="1.20.1250.20">
    <property type="entry name" value="MFS general substrate transporter like domains"/>
    <property type="match status" value="2"/>
</dbReference>
<feature type="transmembrane region" description="Helical" evidence="2">
    <location>
        <begin position="289"/>
        <end position="309"/>
    </location>
</feature>
<accession>A0A0N4Y256</accession>
<dbReference type="OMA" id="IMVANIC"/>
<dbReference type="InterPro" id="IPR036259">
    <property type="entry name" value="MFS_trans_sf"/>
</dbReference>
<feature type="transmembrane region" description="Helical" evidence="2">
    <location>
        <begin position="359"/>
        <end position="379"/>
    </location>
</feature>
<dbReference type="EMBL" id="UYSL01020191">
    <property type="protein sequence ID" value="VDL73352.1"/>
    <property type="molecule type" value="Genomic_DNA"/>
</dbReference>
<feature type="transmembrane region" description="Helical" evidence="2">
    <location>
        <begin position="221"/>
        <end position="242"/>
    </location>
</feature>
<sequence>MHILLTEYDDLLNMLSENLDVEQRTALATEEEMPSKGGLKIPGFRYIVLITAALCLTSLLSNMNTFNFTKICMVSSNATAEEKKTGEYDKTQNSWLQACVAVGALTASFPYTYMFEHYTKKWVFLSAGIISAAAFMLWIFLYKDKPYDHPLVGIEEQKKLQQGKAVKKKNVGSIPYKKILMSKPLIGAWIAAIGDLLAVQASVHAFQLVNMFTPQYLNDYLHYNVLKTGFLAALPVSVQFMLKLVGGVSSDQLTCIGETNKLRIYNSMALGGSAVFFAILAFVPRESHVFAMVILVFAESLLGLNTAGFNKCATLHSRQYSHFVMTQIMNIWAVTILIEPFLVQAIVAQNDFASWRNCFLFHTVALLFTNAVFCVWADANPAPWTNVVADSDEGDAKAGEPTEDDGEAPTSD</sequence>
<organism evidence="5">
    <name type="scientific">Nippostrongylus brasiliensis</name>
    <name type="common">Rat hookworm</name>
    <dbReference type="NCBI Taxonomy" id="27835"/>
    <lineage>
        <taxon>Eukaryota</taxon>
        <taxon>Metazoa</taxon>
        <taxon>Ecdysozoa</taxon>
        <taxon>Nematoda</taxon>
        <taxon>Chromadorea</taxon>
        <taxon>Rhabditida</taxon>
        <taxon>Rhabditina</taxon>
        <taxon>Rhabditomorpha</taxon>
        <taxon>Strongyloidea</taxon>
        <taxon>Heligmosomidae</taxon>
        <taxon>Nippostrongylus</taxon>
    </lineage>
</organism>
<dbReference type="SUPFAM" id="SSF103473">
    <property type="entry name" value="MFS general substrate transporter"/>
    <property type="match status" value="1"/>
</dbReference>
<feature type="region of interest" description="Disordered" evidence="1">
    <location>
        <begin position="389"/>
        <end position="412"/>
    </location>
</feature>
<dbReference type="PANTHER" id="PTHR45757:SF3">
    <property type="entry name" value="MFS DOMAIN-CONTAINING PROTEIN"/>
    <property type="match status" value="1"/>
</dbReference>
<feature type="transmembrane region" description="Helical" evidence="2">
    <location>
        <begin position="43"/>
        <end position="60"/>
    </location>
</feature>
<dbReference type="GO" id="GO:0016020">
    <property type="term" value="C:membrane"/>
    <property type="evidence" value="ECO:0007669"/>
    <property type="project" value="TreeGrafter"/>
</dbReference>
<dbReference type="InterPro" id="IPR011701">
    <property type="entry name" value="MFS"/>
</dbReference>
<protein>
    <submittedName>
        <fullName evidence="5">MFS domain-containing protein</fullName>
    </submittedName>
</protein>
<name>A0A0N4Y256_NIPBR</name>
<dbReference type="Proteomes" id="UP000271162">
    <property type="component" value="Unassembled WGS sequence"/>
</dbReference>
<feature type="transmembrane region" description="Helical" evidence="2">
    <location>
        <begin position="186"/>
        <end position="209"/>
    </location>
</feature>
<feature type="transmembrane region" description="Helical" evidence="2">
    <location>
        <begin position="122"/>
        <end position="141"/>
    </location>
</feature>
<keyword evidence="2" id="KW-0472">Membrane</keyword>
<evidence type="ECO:0000256" key="2">
    <source>
        <dbReference type="SAM" id="Phobius"/>
    </source>
</evidence>
<evidence type="ECO:0000256" key="1">
    <source>
        <dbReference type="SAM" id="MobiDB-lite"/>
    </source>
</evidence>
<feature type="transmembrane region" description="Helical" evidence="2">
    <location>
        <begin position="262"/>
        <end position="282"/>
    </location>
</feature>
<keyword evidence="2" id="KW-0812">Transmembrane</keyword>
<dbReference type="AlphaFoldDB" id="A0A0N4Y256"/>
<dbReference type="GO" id="GO:0022857">
    <property type="term" value="F:transmembrane transporter activity"/>
    <property type="evidence" value="ECO:0007669"/>
    <property type="project" value="InterPro"/>
</dbReference>
<feature type="compositionally biased region" description="Acidic residues" evidence="1">
    <location>
        <begin position="401"/>
        <end position="412"/>
    </location>
</feature>
<dbReference type="PANTHER" id="PTHR45757">
    <property type="entry name" value="PROTEIN CBG23364-RELATED"/>
    <property type="match status" value="1"/>
</dbReference>
<feature type="transmembrane region" description="Helical" evidence="2">
    <location>
        <begin position="329"/>
        <end position="347"/>
    </location>
</feature>
<proteinExistence type="predicted"/>
<evidence type="ECO:0000313" key="4">
    <source>
        <dbReference type="Proteomes" id="UP000271162"/>
    </source>
</evidence>
<gene>
    <name evidence="3" type="ORF">NBR_LOCUS9763</name>
</gene>
<evidence type="ECO:0000313" key="5">
    <source>
        <dbReference type="WBParaSite" id="NBR_0000976201-mRNA-1"/>
    </source>
</evidence>
<dbReference type="WBParaSite" id="NBR_0000976201-mRNA-1">
    <property type="protein sequence ID" value="NBR_0000976201-mRNA-1"/>
    <property type="gene ID" value="NBR_0000976201"/>
</dbReference>
<reference evidence="3 4" key="2">
    <citation type="submission" date="2018-11" db="EMBL/GenBank/DDBJ databases">
        <authorList>
            <consortium name="Pathogen Informatics"/>
        </authorList>
    </citation>
    <scope>NUCLEOTIDE SEQUENCE [LARGE SCALE GENOMIC DNA]</scope>
</reference>
<dbReference type="Pfam" id="PF07690">
    <property type="entry name" value="MFS_1"/>
    <property type="match status" value="1"/>
</dbReference>